<dbReference type="InterPro" id="IPR000232">
    <property type="entry name" value="HSF_DNA-bd"/>
</dbReference>
<proteinExistence type="inferred from homology"/>
<evidence type="ECO:0000259" key="6">
    <source>
        <dbReference type="SMART" id="SM00415"/>
    </source>
</evidence>
<dbReference type="EMBL" id="BRYB01003208">
    <property type="protein sequence ID" value="GMI32715.1"/>
    <property type="molecule type" value="Genomic_DNA"/>
</dbReference>
<evidence type="ECO:0000313" key="8">
    <source>
        <dbReference type="Proteomes" id="UP001165060"/>
    </source>
</evidence>
<feature type="compositionally biased region" description="Low complexity" evidence="5">
    <location>
        <begin position="311"/>
        <end position="330"/>
    </location>
</feature>
<keyword evidence="2" id="KW-0238">DNA-binding</keyword>
<dbReference type="InterPro" id="IPR036388">
    <property type="entry name" value="WH-like_DNA-bd_sf"/>
</dbReference>
<dbReference type="InterPro" id="IPR036390">
    <property type="entry name" value="WH_DNA-bd_sf"/>
</dbReference>
<dbReference type="SMART" id="SM00415">
    <property type="entry name" value="HSF"/>
    <property type="match status" value="1"/>
</dbReference>
<evidence type="ECO:0000256" key="2">
    <source>
        <dbReference type="ARBA" id="ARBA00023125"/>
    </source>
</evidence>
<dbReference type="PANTHER" id="PTHR10015:SF206">
    <property type="entry name" value="HSF-TYPE DNA-BINDING DOMAIN-CONTAINING PROTEIN"/>
    <property type="match status" value="1"/>
</dbReference>
<dbReference type="PANTHER" id="PTHR10015">
    <property type="entry name" value="HEAT SHOCK TRANSCRIPTION FACTOR"/>
    <property type="match status" value="1"/>
</dbReference>
<comment type="similarity">
    <text evidence="4">Belongs to the HSF family.</text>
</comment>
<comment type="subcellular location">
    <subcellularLocation>
        <location evidence="1">Nucleus</location>
    </subcellularLocation>
</comment>
<organism evidence="7 8">
    <name type="scientific">Tetraparma gracilis</name>
    <dbReference type="NCBI Taxonomy" id="2962635"/>
    <lineage>
        <taxon>Eukaryota</taxon>
        <taxon>Sar</taxon>
        <taxon>Stramenopiles</taxon>
        <taxon>Ochrophyta</taxon>
        <taxon>Bolidophyceae</taxon>
        <taxon>Parmales</taxon>
        <taxon>Triparmaceae</taxon>
        <taxon>Tetraparma</taxon>
    </lineage>
</organism>
<evidence type="ECO:0000256" key="3">
    <source>
        <dbReference type="ARBA" id="ARBA00023242"/>
    </source>
</evidence>
<feature type="domain" description="HSF-type DNA-binding" evidence="6">
    <location>
        <begin position="81"/>
        <end position="175"/>
    </location>
</feature>
<dbReference type="SUPFAM" id="SSF46785">
    <property type="entry name" value="Winged helix' DNA-binding domain"/>
    <property type="match status" value="1"/>
</dbReference>
<dbReference type="Pfam" id="PF00447">
    <property type="entry name" value="HSF_DNA-bind"/>
    <property type="match status" value="1"/>
</dbReference>
<feature type="compositionally biased region" description="Acidic residues" evidence="5">
    <location>
        <begin position="283"/>
        <end position="296"/>
    </location>
</feature>
<gene>
    <name evidence="7" type="ORF">TeGR_g9607</name>
</gene>
<evidence type="ECO:0000256" key="4">
    <source>
        <dbReference type="RuleBase" id="RU004020"/>
    </source>
</evidence>
<protein>
    <recommendedName>
        <fullName evidence="6">HSF-type DNA-binding domain-containing protein</fullName>
    </recommendedName>
</protein>
<reference evidence="7 8" key="1">
    <citation type="journal article" date="2023" name="Commun. Biol.">
        <title>Genome analysis of Parmales, the sister group of diatoms, reveals the evolutionary specialization of diatoms from phago-mixotrophs to photoautotrophs.</title>
        <authorList>
            <person name="Ban H."/>
            <person name="Sato S."/>
            <person name="Yoshikawa S."/>
            <person name="Yamada K."/>
            <person name="Nakamura Y."/>
            <person name="Ichinomiya M."/>
            <person name="Sato N."/>
            <person name="Blanc-Mathieu R."/>
            <person name="Endo H."/>
            <person name="Kuwata A."/>
            <person name="Ogata H."/>
        </authorList>
    </citation>
    <scope>NUCLEOTIDE SEQUENCE [LARGE SCALE GENOMIC DNA]</scope>
</reference>
<feature type="region of interest" description="Disordered" evidence="5">
    <location>
        <begin position="1"/>
        <end position="51"/>
    </location>
</feature>
<feature type="region of interest" description="Disordered" evidence="5">
    <location>
        <begin position="273"/>
        <end position="362"/>
    </location>
</feature>
<feature type="compositionally biased region" description="Polar residues" evidence="5">
    <location>
        <begin position="331"/>
        <end position="342"/>
    </location>
</feature>
<accession>A0ABQ6MT38</accession>
<keyword evidence="8" id="KW-1185">Reference proteome</keyword>
<dbReference type="Gene3D" id="1.10.10.10">
    <property type="entry name" value="Winged helix-like DNA-binding domain superfamily/Winged helix DNA-binding domain"/>
    <property type="match status" value="1"/>
</dbReference>
<comment type="caution">
    <text evidence="7">The sequence shown here is derived from an EMBL/GenBank/DDBJ whole genome shotgun (WGS) entry which is preliminary data.</text>
</comment>
<evidence type="ECO:0000256" key="5">
    <source>
        <dbReference type="SAM" id="MobiDB-lite"/>
    </source>
</evidence>
<evidence type="ECO:0000256" key="1">
    <source>
        <dbReference type="ARBA" id="ARBA00004123"/>
    </source>
</evidence>
<keyword evidence="3" id="KW-0539">Nucleus</keyword>
<evidence type="ECO:0000313" key="7">
    <source>
        <dbReference type="EMBL" id="GMI32715.1"/>
    </source>
</evidence>
<dbReference type="Proteomes" id="UP001165060">
    <property type="component" value="Unassembled WGS sequence"/>
</dbReference>
<sequence length="362" mass="39943">MFSKFNAFSPSDEVPQSGEITVPPPAHHTGRAPALAKKGGTKSHKAAHPPANPVIDLPYVDHLYDEVDEEEETKRKNTGGVTCPFPEKLLSLLSVAPAEIIGWLPHGRAFKIRNVRQFTESTMPTHFKHTKITSFQRQLNLYGFKRLTRGPDVGAYYHEYFLRDRPHLCTKMRRQKIKGTGHKPHHDQNMEPNFYTMDPVQPMSAQETAEMERTKREYDAHMSSTAAQPSVSFMMGGESDMPPAPPTLSQRLSDGGARFGRSVSTMLRRVSSLGSEGWNENELAMEDGDDDGDEGLQVDFDQIWKGDDGAEGASSRSSGGRGADFGSAGSQRNQSFGLTTSGDGLGLMQTSDREMDVQLSNP</sequence>
<name>A0ABQ6MT38_9STRA</name>